<dbReference type="FunFam" id="3.10.10.10:FF:000007">
    <property type="entry name" value="Retrovirus-related Pol polyprotein from transposon 17.6-like Protein"/>
    <property type="match status" value="1"/>
</dbReference>
<proteinExistence type="predicted"/>
<dbReference type="InterPro" id="IPR041577">
    <property type="entry name" value="RT_RNaseH_2"/>
</dbReference>
<evidence type="ECO:0000313" key="10">
    <source>
        <dbReference type="Proteomes" id="UP000321947"/>
    </source>
</evidence>
<dbReference type="InterPro" id="IPR043128">
    <property type="entry name" value="Rev_trsase/Diguanyl_cyclase"/>
</dbReference>
<dbReference type="SUPFAM" id="SSF56672">
    <property type="entry name" value="DNA/RNA polymerases"/>
    <property type="match status" value="1"/>
</dbReference>
<dbReference type="Gene3D" id="3.10.10.10">
    <property type="entry name" value="HIV Type 1 Reverse Transcriptase, subunit A, domain 1"/>
    <property type="match status" value="1"/>
</dbReference>
<keyword evidence="5" id="KW-0255">Endonuclease</keyword>
<evidence type="ECO:0000256" key="1">
    <source>
        <dbReference type="ARBA" id="ARBA00022670"/>
    </source>
</evidence>
<reference evidence="9 10" key="1">
    <citation type="submission" date="2019-08" db="EMBL/GenBank/DDBJ databases">
        <title>Draft genome sequences of two oriental melons (Cucumis melo L. var makuwa).</title>
        <authorList>
            <person name="Kwon S.-Y."/>
        </authorList>
    </citation>
    <scope>NUCLEOTIDE SEQUENCE [LARGE SCALE GENOMIC DNA]</scope>
    <source>
        <strain evidence="10">cv. Chang Bougi</strain>
        <tissue evidence="9">Leaf</tissue>
    </source>
</reference>
<keyword evidence="6" id="KW-0378">Hydrolase</keyword>
<dbReference type="PROSITE" id="PS50878">
    <property type="entry name" value="RT_POL"/>
    <property type="match status" value="1"/>
</dbReference>
<dbReference type="InterPro" id="IPR053134">
    <property type="entry name" value="RNA-dir_DNA_polymerase"/>
</dbReference>
<evidence type="ECO:0000256" key="6">
    <source>
        <dbReference type="ARBA" id="ARBA00022801"/>
    </source>
</evidence>
<evidence type="ECO:0000256" key="2">
    <source>
        <dbReference type="ARBA" id="ARBA00022679"/>
    </source>
</evidence>
<gene>
    <name evidence="9" type="ORF">E5676_scaffold96G001380</name>
</gene>
<feature type="domain" description="Reverse transcriptase" evidence="8">
    <location>
        <begin position="298"/>
        <end position="477"/>
    </location>
</feature>
<organism evidence="9 10">
    <name type="scientific">Cucumis melo var. makuwa</name>
    <name type="common">Oriental melon</name>
    <dbReference type="NCBI Taxonomy" id="1194695"/>
    <lineage>
        <taxon>Eukaryota</taxon>
        <taxon>Viridiplantae</taxon>
        <taxon>Streptophyta</taxon>
        <taxon>Embryophyta</taxon>
        <taxon>Tracheophyta</taxon>
        <taxon>Spermatophyta</taxon>
        <taxon>Magnoliopsida</taxon>
        <taxon>eudicotyledons</taxon>
        <taxon>Gunneridae</taxon>
        <taxon>Pentapetalae</taxon>
        <taxon>rosids</taxon>
        <taxon>fabids</taxon>
        <taxon>Cucurbitales</taxon>
        <taxon>Cucurbitaceae</taxon>
        <taxon>Benincaseae</taxon>
        <taxon>Cucumis</taxon>
    </lineage>
</organism>
<sequence>MRLACLLGSRVQQSRQGQFEEESSTLRVQTGIGNEQFAGAAQDIGRSEGVGPSDPKMMYGIERLNMLEKCSDVMDCPEERKVRLATFLLQKEAEGWWKCILTRCSDARTLAWKNFRDIFEDNVSISSFHGMLMGLWLLNLTVETALWVEQSITEGKSTVEPSRGVSAVSDFRAREQQRKEVILRKPGVVEVVFRGERKRIISTSLISALKAEKLLRNGCTTFLAHVIEVQKEQLKLEDVSIMKEFIDVFPDDLSGLPPDREVEFTIELLSGTSPISQALYRTAPSELKELKVQLQELVDKGYIRPSVSPWGAPILFVKKKDDTLRLCIDYRQLNKVMVRNKYPLLHIDDLIVQLRGATMFCKIDLRSGYHQLKVRESDIPKTAFRTRYGHYEFLVMPFGLANTHAVFMDLMNRIFHQYLDQFYEVYIDDILVYLIDRKAHEEHLRIILRTLRERQLYAKFSKCEFWLKQVVFLGHVVSANEVSVDPQKFKVVANWERQKFEWSKKCEHSFQELKKRLVTTPILTLPVTGKEYVIYCNASRQGLSCVLMQEGKVIVYASRKLKKHEYNYPTHDLELAAVVLALKIWRHYLFEYHPNKANIVTDALSRKSRRLSNKCFVWYSSILAESSLVAEIMRRQSEDSNLQNKLGKSKQGLEAEFKLRANGAFVKQGRLCVLDISGLNDAILEEAHSLAYTMHPGSSKMYRTLKKTY</sequence>
<evidence type="ECO:0000313" key="9">
    <source>
        <dbReference type="EMBL" id="TYK16861.1"/>
    </source>
</evidence>
<dbReference type="PANTHER" id="PTHR24559">
    <property type="entry name" value="TRANSPOSON TY3-I GAG-POL POLYPROTEIN"/>
    <property type="match status" value="1"/>
</dbReference>
<evidence type="ECO:0000256" key="7">
    <source>
        <dbReference type="ARBA" id="ARBA00022918"/>
    </source>
</evidence>
<keyword evidence="2" id="KW-0808">Transferase</keyword>
<keyword evidence="4" id="KW-0540">Nuclease</keyword>
<dbReference type="Proteomes" id="UP000321947">
    <property type="component" value="Unassembled WGS sequence"/>
</dbReference>
<evidence type="ECO:0000259" key="8">
    <source>
        <dbReference type="PROSITE" id="PS50878"/>
    </source>
</evidence>
<name>A0A5D3CY05_CUCMM</name>
<dbReference type="EMBL" id="SSTD01008275">
    <property type="protein sequence ID" value="TYK16861.1"/>
    <property type="molecule type" value="Genomic_DNA"/>
</dbReference>
<dbReference type="GO" id="GO:0006508">
    <property type="term" value="P:proteolysis"/>
    <property type="evidence" value="ECO:0007669"/>
    <property type="project" value="UniProtKB-KW"/>
</dbReference>
<evidence type="ECO:0000256" key="3">
    <source>
        <dbReference type="ARBA" id="ARBA00022695"/>
    </source>
</evidence>
<dbReference type="InterPro" id="IPR043502">
    <property type="entry name" value="DNA/RNA_pol_sf"/>
</dbReference>
<dbReference type="GO" id="GO:0004519">
    <property type="term" value="F:endonuclease activity"/>
    <property type="evidence" value="ECO:0007669"/>
    <property type="project" value="UniProtKB-KW"/>
</dbReference>
<dbReference type="AlphaFoldDB" id="A0A5D3CY05"/>
<dbReference type="Gene3D" id="3.30.70.270">
    <property type="match status" value="1"/>
</dbReference>
<protein>
    <submittedName>
        <fullName evidence="9">DNA/RNA polymerases superfamily protein</fullName>
    </submittedName>
</protein>
<dbReference type="GO" id="GO:0008233">
    <property type="term" value="F:peptidase activity"/>
    <property type="evidence" value="ECO:0007669"/>
    <property type="project" value="UniProtKB-KW"/>
</dbReference>
<dbReference type="InterPro" id="IPR000477">
    <property type="entry name" value="RT_dom"/>
</dbReference>
<comment type="caution">
    <text evidence="9">The sequence shown here is derived from an EMBL/GenBank/DDBJ whole genome shotgun (WGS) entry which is preliminary data.</text>
</comment>
<dbReference type="GO" id="GO:0003964">
    <property type="term" value="F:RNA-directed DNA polymerase activity"/>
    <property type="evidence" value="ECO:0007669"/>
    <property type="project" value="UniProtKB-KW"/>
</dbReference>
<evidence type="ECO:0000256" key="4">
    <source>
        <dbReference type="ARBA" id="ARBA00022722"/>
    </source>
</evidence>
<keyword evidence="7" id="KW-0695">RNA-directed DNA polymerase</keyword>
<accession>A0A5D3CY05</accession>
<dbReference type="CDD" id="cd01647">
    <property type="entry name" value="RT_LTR"/>
    <property type="match status" value="1"/>
</dbReference>
<keyword evidence="1" id="KW-0645">Protease</keyword>
<evidence type="ECO:0000256" key="5">
    <source>
        <dbReference type="ARBA" id="ARBA00022759"/>
    </source>
</evidence>
<keyword evidence="3" id="KW-0548">Nucleotidyltransferase</keyword>
<dbReference type="Pfam" id="PF00078">
    <property type="entry name" value="RVT_1"/>
    <property type="match status" value="1"/>
</dbReference>
<dbReference type="Pfam" id="PF17919">
    <property type="entry name" value="RT_RNaseH_2"/>
    <property type="match status" value="1"/>
</dbReference>
<dbReference type="PANTHER" id="PTHR24559:SF444">
    <property type="entry name" value="REVERSE TRANSCRIPTASE DOMAIN-CONTAINING PROTEIN"/>
    <property type="match status" value="1"/>
</dbReference>